<dbReference type="InterPro" id="IPR057739">
    <property type="entry name" value="Glyco_hydro_29_N"/>
</dbReference>
<dbReference type="InParanoid" id="A7RGT0"/>
<protein>
    <recommendedName>
        <fullName evidence="6">alpha-L-fucosidase</fullName>
        <ecNumber evidence="6">3.2.1.51</ecNumber>
    </recommendedName>
</protein>
<evidence type="ECO:0000313" key="14">
    <source>
        <dbReference type="EMBL" id="EDO49227.1"/>
    </source>
</evidence>
<sequence length="455" mass="52732">MRTSIVISLLVIMTLIPLTLCEYNATWKSLDARPLPAWYDQAKFGIFVHWGVFSVPGFGSEWFWYFWKGLHRPEYVEFMKKNYRPGFSYPDFGPMFKAEFYDPEQWADLFAKSGARYVVLTSKHHEGWTMWKSNVSWNWNAVDNGPHRDLVGDLAKAVRKTDVRFGLYHSLYEWFNPLFLKDRESNYTSQYYVEEILQHQLKDIVTTYEPDVVWADGQSGGSSDYWTSKDFLAWLYNSSPVKDKVVVNDRWGEECACHHGGFFTCHDHYNPGKLVGHKWENAMKLDKKSWGYRHNIHIDDVYTIEELLEQFVSTVSCGGNLLLNIGPSSDGLIIPVFQERLLQMGEWLKVNGEAIYNSQPWRAQNDSVTENVWYTSRPMGMGSVYAIALDWPSTGKLFLREPITSKGTVVKLLGYDQDLLWTAAGEKGILIEIPSIPINKMPSKWAYTFKMFNIE</sequence>
<dbReference type="Gene3D" id="2.60.40.1180">
    <property type="entry name" value="Golgi alpha-mannosidase II"/>
    <property type="match status" value="1"/>
</dbReference>
<proteinExistence type="inferred from homology"/>
<dbReference type="GO" id="GO:0016139">
    <property type="term" value="P:glycoside catabolic process"/>
    <property type="evidence" value="ECO:0000318"/>
    <property type="project" value="GO_Central"/>
</dbReference>
<evidence type="ECO:0000259" key="12">
    <source>
        <dbReference type="Pfam" id="PF01120"/>
    </source>
</evidence>
<dbReference type="GO" id="GO:0006004">
    <property type="term" value="P:fucose metabolic process"/>
    <property type="evidence" value="ECO:0000318"/>
    <property type="project" value="GO_Central"/>
</dbReference>
<evidence type="ECO:0000256" key="2">
    <source>
        <dbReference type="ARBA" id="ARBA00000419"/>
    </source>
</evidence>
<dbReference type="KEGG" id="nve:5521373"/>
<dbReference type="InterPro" id="IPR000933">
    <property type="entry name" value="Glyco_hydro_29"/>
</dbReference>
<evidence type="ECO:0000256" key="7">
    <source>
        <dbReference type="ARBA" id="ARBA00022729"/>
    </source>
</evidence>
<keyword evidence="8 11" id="KW-0378">Hydrolase</keyword>
<dbReference type="SUPFAM" id="SSF51445">
    <property type="entry name" value="(Trans)glycosidases"/>
    <property type="match status" value="1"/>
</dbReference>
<comment type="catalytic activity">
    <reaction evidence="1">
        <text>a neolactoside IV(2)-alpha-Fuc-nLc4Cer(d18:1(4E)) + H2O = a neolactoside nLc4Cer(d18:1(4E)) + L-fucose</text>
        <dbReference type="Rhea" id="RHEA:48224"/>
        <dbReference type="ChEBI" id="CHEBI:2181"/>
        <dbReference type="ChEBI" id="CHEBI:15377"/>
        <dbReference type="ChEBI" id="CHEBI:17006"/>
        <dbReference type="ChEBI" id="CHEBI:28691"/>
    </reaction>
    <physiologicalReaction direction="left-to-right" evidence="1">
        <dbReference type="Rhea" id="RHEA:48225"/>
    </physiologicalReaction>
</comment>
<dbReference type="Pfam" id="PF16757">
    <property type="entry name" value="Fucosidase_C"/>
    <property type="match status" value="1"/>
</dbReference>
<evidence type="ECO:0000256" key="5">
    <source>
        <dbReference type="ARBA" id="ARBA00011881"/>
    </source>
</evidence>
<dbReference type="OrthoDB" id="6039950at2759"/>
<dbReference type="InterPro" id="IPR016286">
    <property type="entry name" value="FUC_metazoa-typ"/>
</dbReference>
<dbReference type="PRINTS" id="PR00741">
    <property type="entry name" value="GLHYDRLASE29"/>
</dbReference>
<keyword evidence="10 11" id="KW-0326">Glycosidase</keyword>
<evidence type="ECO:0000256" key="6">
    <source>
        <dbReference type="ARBA" id="ARBA00012662"/>
    </source>
</evidence>
<dbReference type="PANTHER" id="PTHR10030">
    <property type="entry name" value="ALPHA-L-FUCOSIDASE"/>
    <property type="match status" value="1"/>
</dbReference>
<comment type="catalytic activity">
    <reaction evidence="2">
        <text>a neolactoside IV(2)-alpha-Fuc-nLc4Cer(d18:0) + H2O = a neolactoside nLc4Cer(d18:0) + L-fucose</text>
        <dbReference type="Rhea" id="RHEA:49308"/>
        <dbReference type="ChEBI" id="CHEBI:2181"/>
        <dbReference type="ChEBI" id="CHEBI:15377"/>
        <dbReference type="ChEBI" id="CHEBI:91119"/>
        <dbReference type="ChEBI" id="CHEBI:91121"/>
    </reaction>
    <physiologicalReaction direction="left-to-right" evidence="2">
        <dbReference type="Rhea" id="RHEA:49309"/>
    </physiologicalReaction>
</comment>
<evidence type="ECO:0000256" key="10">
    <source>
        <dbReference type="ARBA" id="ARBA00023295"/>
    </source>
</evidence>
<dbReference type="FunCoup" id="A7RGT0">
    <property type="interactions" value="52"/>
</dbReference>
<feature type="domain" description="Glycoside hydrolase family 29 N-terminal" evidence="12">
    <location>
        <begin position="21"/>
        <end position="353"/>
    </location>
</feature>
<dbReference type="FunFam" id="3.20.20.80:FF:000027">
    <property type="entry name" value="Alpha-L-fucosidase"/>
    <property type="match status" value="1"/>
</dbReference>
<dbReference type="InterPro" id="IPR013780">
    <property type="entry name" value="Glyco_hydro_b"/>
</dbReference>
<dbReference type="EC" id="3.2.1.51" evidence="6"/>
<dbReference type="PIRSF" id="PIRSF001092">
    <property type="entry name" value="Alpha-L-fucosidase"/>
    <property type="match status" value="1"/>
</dbReference>
<dbReference type="eggNOG" id="KOG3340">
    <property type="taxonomic scope" value="Eukaryota"/>
</dbReference>
<dbReference type="FunFam" id="2.60.40.1180:FF:000013">
    <property type="entry name" value="Alpha-L-fucosidase"/>
    <property type="match status" value="1"/>
</dbReference>
<evidence type="ECO:0000256" key="3">
    <source>
        <dbReference type="ARBA" id="ARBA00004071"/>
    </source>
</evidence>
<dbReference type="GO" id="GO:0004560">
    <property type="term" value="F:alpha-L-fucosidase activity"/>
    <property type="evidence" value="ECO:0000318"/>
    <property type="project" value="GO_Central"/>
</dbReference>
<reference evidence="14 15" key="1">
    <citation type="journal article" date="2007" name="Science">
        <title>Sea anemone genome reveals ancestral eumetazoan gene repertoire and genomic organization.</title>
        <authorList>
            <person name="Putnam N.H."/>
            <person name="Srivastava M."/>
            <person name="Hellsten U."/>
            <person name="Dirks B."/>
            <person name="Chapman J."/>
            <person name="Salamov A."/>
            <person name="Terry A."/>
            <person name="Shapiro H."/>
            <person name="Lindquist E."/>
            <person name="Kapitonov V.V."/>
            <person name="Jurka J."/>
            <person name="Genikhovich G."/>
            <person name="Grigoriev I.V."/>
            <person name="Lucas S.M."/>
            <person name="Steele R.E."/>
            <person name="Finnerty J.R."/>
            <person name="Technau U."/>
            <person name="Martindale M.Q."/>
            <person name="Rokhsar D.S."/>
        </authorList>
    </citation>
    <scope>NUCLEOTIDE SEQUENCE [LARGE SCALE GENOMIC DNA]</scope>
    <source>
        <strain evidence="15">CH2 X CH6</strain>
    </source>
</reference>
<organism evidence="14 15">
    <name type="scientific">Nematostella vectensis</name>
    <name type="common">Starlet sea anemone</name>
    <dbReference type="NCBI Taxonomy" id="45351"/>
    <lineage>
        <taxon>Eukaryota</taxon>
        <taxon>Metazoa</taxon>
        <taxon>Cnidaria</taxon>
        <taxon>Anthozoa</taxon>
        <taxon>Hexacorallia</taxon>
        <taxon>Actiniaria</taxon>
        <taxon>Edwardsiidae</taxon>
        <taxon>Nematostella</taxon>
    </lineage>
</organism>
<dbReference type="Pfam" id="PF01120">
    <property type="entry name" value="Alpha_L_fucos"/>
    <property type="match status" value="1"/>
</dbReference>
<evidence type="ECO:0000256" key="9">
    <source>
        <dbReference type="ARBA" id="ARBA00023180"/>
    </source>
</evidence>
<gene>
    <name evidence="14" type="ORF">NEMVEDRAFT_v1g158453</name>
</gene>
<evidence type="ECO:0000259" key="13">
    <source>
        <dbReference type="Pfam" id="PF16757"/>
    </source>
</evidence>
<feature type="signal peptide" evidence="11">
    <location>
        <begin position="1"/>
        <end position="21"/>
    </location>
</feature>
<feature type="domain" description="Alpha-L-fucosidase C-terminal" evidence="13">
    <location>
        <begin position="364"/>
        <end position="451"/>
    </location>
</feature>
<comment type="subunit">
    <text evidence="5">Homotetramer.</text>
</comment>
<keyword evidence="7 11" id="KW-0732">Signal</keyword>
<dbReference type="GO" id="GO:0005764">
    <property type="term" value="C:lysosome"/>
    <property type="evidence" value="ECO:0000318"/>
    <property type="project" value="GO_Central"/>
</dbReference>
<evidence type="ECO:0000256" key="4">
    <source>
        <dbReference type="ARBA" id="ARBA00007951"/>
    </source>
</evidence>
<evidence type="ECO:0000256" key="8">
    <source>
        <dbReference type="ARBA" id="ARBA00022801"/>
    </source>
</evidence>
<dbReference type="AlphaFoldDB" id="A7RGT0"/>
<dbReference type="EMBL" id="DS469510">
    <property type="protein sequence ID" value="EDO49227.1"/>
    <property type="molecule type" value="Genomic_DNA"/>
</dbReference>
<feature type="chain" id="PRO_5016197108" description="alpha-L-fucosidase" evidence="11">
    <location>
        <begin position="22"/>
        <end position="455"/>
    </location>
</feature>
<keyword evidence="15" id="KW-1185">Reference proteome</keyword>
<dbReference type="SMART" id="SM00812">
    <property type="entry name" value="Alpha_L_fucos"/>
    <property type="match status" value="1"/>
</dbReference>
<comment type="function">
    <text evidence="3">Alpha-L-fucosidase is responsible for hydrolyzing the alpha-1,6-linked fucose joined to the reducing-end N-acetylglucosamine of the carbohydrate moieties of glycoproteins.</text>
</comment>
<dbReference type="HOGENOM" id="CLU_002934_1_1_1"/>
<evidence type="ECO:0000313" key="15">
    <source>
        <dbReference type="Proteomes" id="UP000001593"/>
    </source>
</evidence>
<evidence type="ECO:0000256" key="11">
    <source>
        <dbReference type="PIRNR" id="PIRNR001092"/>
    </source>
</evidence>
<evidence type="ECO:0000256" key="1">
    <source>
        <dbReference type="ARBA" id="ARBA00000321"/>
    </source>
</evidence>
<dbReference type="STRING" id="45351.A7RGT0"/>
<dbReference type="Proteomes" id="UP000001593">
    <property type="component" value="Unassembled WGS sequence"/>
</dbReference>
<comment type="similarity">
    <text evidence="4 11">Belongs to the glycosyl hydrolase 29 family.</text>
</comment>
<dbReference type="PANTHER" id="PTHR10030:SF37">
    <property type="entry name" value="ALPHA-L-FUCOSIDASE-RELATED"/>
    <property type="match status" value="1"/>
</dbReference>
<dbReference type="PhylomeDB" id="A7RGT0"/>
<name>A7RGT0_NEMVE</name>
<keyword evidence="9" id="KW-0325">Glycoprotein</keyword>
<dbReference type="InterPro" id="IPR031919">
    <property type="entry name" value="Fucosidase_C"/>
</dbReference>
<accession>A7RGT0</accession>
<dbReference type="OMA" id="NDRWGMD"/>
<dbReference type="Gene3D" id="3.20.20.80">
    <property type="entry name" value="Glycosidases"/>
    <property type="match status" value="1"/>
</dbReference>
<dbReference type="InterPro" id="IPR017853">
    <property type="entry name" value="GH"/>
</dbReference>